<proteinExistence type="inferred from homology"/>
<organism evidence="9 10">
    <name type="scientific">Latilactobacillus curvatus</name>
    <name type="common">Lactobacillus curvatus</name>
    <dbReference type="NCBI Taxonomy" id="28038"/>
    <lineage>
        <taxon>Bacteria</taxon>
        <taxon>Bacillati</taxon>
        <taxon>Bacillota</taxon>
        <taxon>Bacilli</taxon>
        <taxon>Lactobacillales</taxon>
        <taxon>Lactobacillaceae</taxon>
        <taxon>Latilactobacillus</taxon>
    </lineage>
</organism>
<keyword evidence="4 6" id="KW-0464">Manganese</keyword>
<dbReference type="Pfam" id="PF01979">
    <property type="entry name" value="Amidohydro_1"/>
    <property type="match status" value="1"/>
</dbReference>
<dbReference type="Gene3D" id="3.20.20.140">
    <property type="entry name" value="Metal-dependent hydrolases"/>
    <property type="match status" value="1"/>
</dbReference>
<dbReference type="InterPro" id="IPR006679">
    <property type="entry name" value="Adenine_deam"/>
</dbReference>
<dbReference type="CDD" id="cd01295">
    <property type="entry name" value="AdeC"/>
    <property type="match status" value="1"/>
</dbReference>
<sequence>MDKTTLKQLIDQAAGRQAADMVIKNAKVVDVYNGRIIEGTLAIGNGRFLGISDDYLAPKVIDARGQYVVPGLIDPHIHIESANVSPAVFGSLVTPHGTTTILADPHEIVNVAGMRGLEYMVASAKKTALDIKYTMPSCVPTANPTLETSGAVITAAEIQDSYDRNLTYGLAEFMNYPGVVNADDGVLDELLVSLNANKLIDGHSPALNEQGLNAYAAAGIRNDHECTQVDEMLDRISRGMYVYLRYGTVSKNMSTLLKGVTPQNARFCCLCGDDLQSVTLRETGHLDESIRVAIANGIDPIMAIQMATINTAQCTGLADRGGIAPGLKADFLLVDDLEQFSVNQTFINGQKVAASGEYLLTTEDSVTGFDDLLQTVHLDTFTAHQLKLNLTSDKAHVIGLQSISRTQNLVLPVAHTADGDFQYHPDEDIAKVAVVERHHLTGNVGVGLLNGFGIKNGAIATSIGHDSHNLVVVGTNDADDMVVAIEALKESQGGGVAVQDGQVITTLPFVIGGLMSNEPIDTLIEHQKAFNAICHDKLHVTAHFDPTMKLGAMPLDVIPNLRITDKGLVDVTKFEIIDINA</sequence>
<comment type="similarity">
    <text evidence="1 6">Belongs to the metallo-dependent hydrolases superfamily. Adenine deaminase family.</text>
</comment>
<dbReference type="InterPro" id="IPR032466">
    <property type="entry name" value="Metal_Hydrolase"/>
</dbReference>
<evidence type="ECO:0000313" key="10">
    <source>
        <dbReference type="Proteomes" id="UP000257607"/>
    </source>
</evidence>
<dbReference type="GO" id="GO:0000034">
    <property type="term" value="F:adenine deaminase activity"/>
    <property type="evidence" value="ECO:0007669"/>
    <property type="project" value="UniProtKB-UniRule"/>
</dbReference>
<dbReference type="PANTHER" id="PTHR11113:SF2">
    <property type="entry name" value="ADENINE DEAMINASE"/>
    <property type="match status" value="1"/>
</dbReference>
<dbReference type="EMBL" id="CP031003">
    <property type="protein sequence ID" value="AXN35149.1"/>
    <property type="molecule type" value="Genomic_DNA"/>
</dbReference>
<accession>A0A385ABW5</accession>
<dbReference type="InterPro" id="IPR026912">
    <property type="entry name" value="Adenine_deam_C"/>
</dbReference>
<dbReference type="SUPFAM" id="SSF51338">
    <property type="entry name" value="Composite domain of metallo-dependent hydrolases"/>
    <property type="match status" value="1"/>
</dbReference>
<dbReference type="GO" id="GO:0006146">
    <property type="term" value="P:adenine catabolic process"/>
    <property type="evidence" value="ECO:0007669"/>
    <property type="project" value="InterPro"/>
</dbReference>
<dbReference type="SUPFAM" id="SSF51556">
    <property type="entry name" value="Metallo-dependent hydrolases"/>
    <property type="match status" value="1"/>
</dbReference>
<feature type="domain" description="Amidohydrolase-related" evidence="7">
    <location>
        <begin position="67"/>
        <end position="352"/>
    </location>
</feature>
<name>A0A385ABW5_LATCU</name>
<dbReference type="Pfam" id="PF13382">
    <property type="entry name" value="Adenine_deam_C"/>
    <property type="match status" value="1"/>
</dbReference>
<reference evidence="9 10" key="1">
    <citation type="submission" date="2018-07" db="EMBL/GenBank/DDBJ databases">
        <title>Lactobacillus curvatus genome sequence.</title>
        <authorList>
            <person name="Prechtl R."/>
        </authorList>
    </citation>
    <scope>NUCLEOTIDE SEQUENCE [LARGE SCALE GENOMIC DNA]</scope>
    <source>
        <strain evidence="9 10">TMW 1.1928</strain>
    </source>
</reference>
<evidence type="ECO:0000256" key="3">
    <source>
        <dbReference type="ARBA" id="ARBA00022801"/>
    </source>
</evidence>
<evidence type="ECO:0000256" key="1">
    <source>
        <dbReference type="ARBA" id="ARBA00006773"/>
    </source>
</evidence>
<comment type="catalytic activity">
    <reaction evidence="5 6">
        <text>adenine + H2O + H(+) = hypoxanthine + NH4(+)</text>
        <dbReference type="Rhea" id="RHEA:23688"/>
        <dbReference type="ChEBI" id="CHEBI:15377"/>
        <dbReference type="ChEBI" id="CHEBI:15378"/>
        <dbReference type="ChEBI" id="CHEBI:16708"/>
        <dbReference type="ChEBI" id="CHEBI:17368"/>
        <dbReference type="ChEBI" id="CHEBI:28938"/>
        <dbReference type="EC" id="3.5.4.2"/>
    </reaction>
</comment>
<evidence type="ECO:0000256" key="2">
    <source>
        <dbReference type="ARBA" id="ARBA00012782"/>
    </source>
</evidence>
<dbReference type="AlphaFoldDB" id="A0A385ABW5"/>
<evidence type="ECO:0000256" key="5">
    <source>
        <dbReference type="ARBA" id="ARBA00047720"/>
    </source>
</evidence>
<evidence type="ECO:0000259" key="8">
    <source>
        <dbReference type="Pfam" id="PF13382"/>
    </source>
</evidence>
<evidence type="ECO:0000313" key="9">
    <source>
        <dbReference type="EMBL" id="AXN35149.1"/>
    </source>
</evidence>
<dbReference type="InterPro" id="IPR006680">
    <property type="entry name" value="Amidohydro-rel"/>
</dbReference>
<dbReference type="Gene3D" id="2.30.40.10">
    <property type="entry name" value="Urease, subunit C, domain 1"/>
    <property type="match status" value="1"/>
</dbReference>
<dbReference type="InterPro" id="IPR011059">
    <property type="entry name" value="Metal-dep_hydrolase_composite"/>
</dbReference>
<comment type="cofactor">
    <cofactor evidence="6">
        <name>Mn(2+)</name>
        <dbReference type="ChEBI" id="CHEBI:29035"/>
    </cofactor>
</comment>
<protein>
    <recommendedName>
        <fullName evidence="2 6">Adenine deaminase</fullName>
        <shortName evidence="6">Adenase</shortName>
        <shortName evidence="6">Adenine aminase</shortName>
        <ecNumber evidence="2 6">3.5.4.2</ecNumber>
    </recommendedName>
</protein>
<evidence type="ECO:0000259" key="7">
    <source>
        <dbReference type="Pfam" id="PF01979"/>
    </source>
</evidence>
<dbReference type="Proteomes" id="UP000257607">
    <property type="component" value="Chromosome"/>
</dbReference>
<evidence type="ECO:0000256" key="6">
    <source>
        <dbReference type="HAMAP-Rule" id="MF_01518"/>
    </source>
</evidence>
<dbReference type="EC" id="3.5.4.2" evidence="2 6"/>
<dbReference type="RefSeq" id="WP_116843405.1">
    <property type="nucleotide sequence ID" value="NZ_CP031003.1"/>
</dbReference>
<keyword evidence="3 6" id="KW-0378">Hydrolase</keyword>
<evidence type="ECO:0000256" key="4">
    <source>
        <dbReference type="ARBA" id="ARBA00023211"/>
    </source>
</evidence>
<dbReference type="HAMAP" id="MF_01518">
    <property type="entry name" value="Adenine_deamin"/>
    <property type="match status" value="1"/>
</dbReference>
<gene>
    <name evidence="6 9" type="primary">ade</name>
    <name evidence="9" type="ORF">DT351_01695</name>
</gene>
<dbReference type="PANTHER" id="PTHR11113">
    <property type="entry name" value="N-ACETYLGLUCOSAMINE-6-PHOSPHATE DEACETYLASE"/>
    <property type="match status" value="1"/>
</dbReference>
<feature type="domain" description="Adenine deaminase C-terminal" evidence="8">
    <location>
        <begin position="415"/>
        <end position="575"/>
    </location>
</feature>
<dbReference type="NCBIfam" id="TIGR01178">
    <property type="entry name" value="ade"/>
    <property type="match status" value="1"/>
</dbReference>